<sequence length="416" mass="43738">MDPLLTEFSRGFSTALAVRFSAVPCPECACHCAPVLSCAEGAVPRELGASRWPSLGACLALLGLDTALGAAAVLSVQRWLAPAPSASHVPSSPAPVLTDLSQEARAQRAELETAGLAEGGFIAVRYRVRGRRPWHRRLVTALVPGGVSVIGFLTPDYDEDLADIANIAEWTVLPRGTLGAPAVAMALHEVYVFQHLPLPAAVDAARAAAYARAGAMPVGPIVVDLAGRAGAGVPVGAAAAVAPARSCRLVAALPSEVFLAAPQRQRLCLRPWRLRPRPSPRVPALAFPRLRQAPRLLPWTLPRRALAAGPGMGSRGFGAAVGARGIRHMAWDSTWLSGEAALARLARAGTAHVALGRRANAQQSGTPTAHHQRWLAETGLDPSESGVEIHRTSRRILKTALTYDQVCATNLAHLLG</sequence>
<protein>
    <submittedName>
        <fullName evidence="1">Uncharacterized protein</fullName>
    </submittedName>
</protein>
<keyword evidence="2" id="KW-1185">Reference proteome</keyword>
<gene>
    <name evidence="1" type="ORF">PCOR1329_LOCUS25194</name>
</gene>
<reference evidence="1" key="1">
    <citation type="submission" date="2023-10" db="EMBL/GenBank/DDBJ databases">
        <authorList>
            <person name="Chen Y."/>
            <person name="Shah S."/>
            <person name="Dougan E. K."/>
            <person name="Thang M."/>
            <person name="Chan C."/>
        </authorList>
    </citation>
    <scope>NUCLEOTIDE SEQUENCE [LARGE SCALE GENOMIC DNA]</scope>
</reference>
<organism evidence="1 2">
    <name type="scientific">Prorocentrum cordatum</name>
    <dbReference type="NCBI Taxonomy" id="2364126"/>
    <lineage>
        <taxon>Eukaryota</taxon>
        <taxon>Sar</taxon>
        <taxon>Alveolata</taxon>
        <taxon>Dinophyceae</taxon>
        <taxon>Prorocentrales</taxon>
        <taxon>Prorocentraceae</taxon>
        <taxon>Prorocentrum</taxon>
    </lineage>
</organism>
<dbReference type="Proteomes" id="UP001189429">
    <property type="component" value="Unassembled WGS sequence"/>
</dbReference>
<proteinExistence type="predicted"/>
<name>A0ABN9S1F7_9DINO</name>
<comment type="caution">
    <text evidence="1">The sequence shown here is derived from an EMBL/GenBank/DDBJ whole genome shotgun (WGS) entry which is preliminary data.</text>
</comment>
<evidence type="ECO:0000313" key="1">
    <source>
        <dbReference type="EMBL" id="CAK0824931.1"/>
    </source>
</evidence>
<dbReference type="EMBL" id="CAUYUJ010008779">
    <property type="protein sequence ID" value="CAK0824931.1"/>
    <property type="molecule type" value="Genomic_DNA"/>
</dbReference>
<accession>A0ABN9S1F7</accession>
<evidence type="ECO:0000313" key="2">
    <source>
        <dbReference type="Proteomes" id="UP001189429"/>
    </source>
</evidence>